<organism evidence="11 12">
    <name type="scientific">Clostridium rhizosphaerae</name>
    <dbReference type="NCBI Taxonomy" id="2803861"/>
    <lineage>
        <taxon>Bacteria</taxon>
        <taxon>Bacillati</taxon>
        <taxon>Bacillota</taxon>
        <taxon>Clostridia</taxon>
        <taxon>Eubacteriales</taxon>
        <taxon>Clostridiaceae</taxon>
        <taxon>Clostridium</taxon>
    </lineage>
</organism>
<evidence type="ECO:0000313" key="12">
    <source>
        <dbReference type="Proteomes" id="UP000632377"/>
    </source>
</evidence>
<dbReference type="InterPro" id="IPR003156">
    <property type="entry name" value="DHHA1_dom"/>
</dbReference>
<gene>
    <name evidence="11" type="ORF">JK636_17300</name>
</gene>
<name>A0ABS1TDN2_9CLOT</name>
<feature type="transmembrane region" description="Helical" evidence="7">
    <location>
        <begin position="15"/>
        <end position="48"/>
    </location>
</feature>
<evidence type="ECO:0000259" key="8">
    <source>
        <dbReference type="Pfam" id="PF01368"/>
    </source>
</evidence>
<keyword evidence="5 6" id="KW-0472">Membrane</keyword>
<keyword evidence="2 6" id="KW-1003">Cell membrane</keyword>
<evidence type="ECO:0000256" key="4">
    <source>
        <dbReference type="ARBA" id="ARBA00022989"/>
    </source>
</evidence>
<comment type="function">
    <text evidence="6">Has phosphodiesterase (PDE) activity against cyclic-di-AMP (c-di-AMP).</text>
</comment>
<comment type="catalytic activity">
    <reaction evidence="6">
        <text>3',3'-c-di-AMP + H2O = 5'-O-phosphonoadenylyl-(3'-&gt;5')-adenosine + H(+)</text>
        <dbReference type="Rhea" id="RHEA:54420"/>
        <dbReference type="ChEBI" id="CHEBI:15377"/>
        <dbReference type="ChEBI" id="CHEBI:15378"/>
        <dbReference type="ChEBI" id="CHEBI:71500"/>
        <dbReference type="ChEBI" id="CHEBI:138171"/>
    </reaction>
</comment>
<dbReference type="Pfam" id="PF02272">
    <property type="entry name" value="DHHA1"/>
    <property type="match status" value="1"/>
</dbReference>
<dbReference type="InterPro" id="IPR051319">
    <property type="entry name" value="Oligoribo/pAp-PDE_c-di-AMP_PDE"/>
</dbReference>
<dbReference type="Pfam" id="PF01368">
    <property type="entry name" value="DHH"/>
    <property type="match status" value="1"/>
</dbReference>
<evidence type="ECO:0000259" key="10">
    <source>
        <dbReference type="Pfam" id="PF21370"/>
    </source>
</evidence>
<evidence type="ECO:0000256" key="3">
    <source>
        <dbReference type="ARBA" id="ARBA00022692"/>
    </source>
</evidence>
<keyword evidence="3 7" id="KW-0812">Transmembrane</keyword>
<dbReference type="PIRSF" id="PIRSF026583">
    <property type="entry name" value="YybT"/>
    <property type="match status" value="1"/>
</dbReference>
<dbReference type="RefSeq" id="WP_202750227.1">
    <property type="nucleotide sequence ID" value="NZ_JAESWC010000014.1"/>
</dbReference>
<dbReference type="InterPro" id="IPR014528">
    <property type="entry name" value="GdpP/PdeA"/>
</dbReference>
<feature type="domain" description="DDH" evidence="8">
    <location>
        <begin position="351"/>
        <end position="506"/>
    </location>
</feature>
<evidence type="ECO:0000256" key="6">
    <source>
        <dbReference type="PIRNR" id="PIRNR026583"/>
    </source>
</evidence>
<proteinExistence type="inferred from homology"/>
<dbReference type="EC" id="3.1.4.-" evidence="6"/>
<dbReference type="SUPFAM" id="SSF64182">
    <property type="entry name" value="DHH phosphoesterases"/>
    <property type="match status" value="1"/>
</dbReference>
<keyword evidence="12" id="KW-1185">Reference proteome</keyword>
<dbReference type="Pfam" id="PF21370">
    <property type="entry name" value="PAS_GdpP"/>
    <property type="match status" value="1"/>
</dbReference>
<evidence type="ECO:0000256" key="1">
    <source>
        <dbReference type="ARBA" id="ARBA00004651"/>
    </source>
</evidence>
<feature type="domain" description="Cyclic-di-AMP phosphodiesterase GdpP-like PAS" evidence="10">
    <location>
        <begin position="76"/>
        <end position="150"/>
    </location>
</feature>
<dbReference type="Proteomes" id="UP000632377">
    <property type="component" value="Unassembled WGS sequence"/>
</dbReference>
<dbReference type="Gene3D" id="3.90.1640.10">
    <property type="entry name" value="inorganic pyrophosphatase (n-terminal core)"/>
    <property type="match status" value="1"/>
</dbReference>
<keyword evidence="4 7" id="KW-1133">Transmembrane helix</keyword>
<dbReference type="InterPro" id="IPR001667">
    <property type="entry name" value="DDH_dom"/>
</dbReference>
<dbReference type="PANTHER" id="PTHR47618">
    <property type="entry name" value="BIFUNCTIONAL OLIGORIBONUCLEASE AND PAP PHOSPHATASE NRNA"/>
    <property type="match status" value="1"/>
</dbReference>
<comment type="similarity">
    <text evidence="6">Belongs to the GdpP/PdeA phosphodiesterase family.</text>
</comment>
<feature type="domain" description="DHHA1" evidence="9">
    <location>
        <begin position="566"/>
        <end position="654"/>
    </location>
</feature>
<reference evidence="11 12" key="1">
    <citation type="submission" date="2021-01" db="EMBL/GenBank/DDBJ databases">
        <title>Genome public.</title>
        <authorList>
            <person name="Liu C."/>
            <person name="Sun Q."/>
        </authorList>
    </citation>
    <scope>NUCLEOTIDE SEQUENCE [LARGE SCALE GENOMIC DNA]</scope>
    <source>
        <strain evidence="11 12">YIM B02515</strain>
    </source>
</reference>
<dbReference type="Gene3D" id="3.10.310.30">
    <property type="match status" value="1"/>
</dbReference>
<sequence>MDNKFNYFNASNKLYMIIIAVSIIVMFAYGHFIAGTAALVVYAVLLIYNMYHSRKRKDEWKRFVEDFSSQLDVATRSTLVKLPFPFIMVSDKGSIVWYNQNASSIMEGQDIFGKNITEVVKDFNIKYVLNEKRSNFKNIKLKNRYYDIYTSIIDTSEVKNKEDNIVLLYFYDVTELVELENSIEGNKPSVMLVEVDNLDEVIKSIEEDKRPILNAEIERAINNYALSLNGILKKYYNNKYIIVCQDKCIQAEMDKKFDILDSIRDINYGNTLAVTLSIGVGRNGKTPLENHQFASSAQELALGRGGDQVVVKNGEKLSFYGGKTKEVEKRTKVRARVIAHALVDLINGSSNVFVMGHKNPDIDCFGAAIGINSAVKLLNKPCYIILDEKNSAIEGILKKFSEEPGYQNTMINTEAVRQNLKEDSLLIIVDVHNKGYVLDFELVKQFKKIVIIDHHRRSPDAVEGVLLSYIETYASSTSELVTEMLQYMIENPKIKPIEAEALLAGICVDTKNFYFKTGVRTFEAASFLRRLGADTIDIKKLFAENLDTYLKKADIIRSAKVVNGIAVATCPKEIEDTVLVAQAADELLNITGIQASFVLAKIGDEVFISGRSLGDVNVQVIMESIGGGGHMTMAGTKFEADSIEDALEILQDAIDKNLRESEK</sequence>
<dbReference type="EMBL" id="JAESWC010000014">
    <property type="protein sequence ID" value="MBL4937479.1"/>
    <property type="molecule type" value="Genomic_DNA"/>
</dbReference>
<protein>
    <recommendedName>
        <fullName evidence="6">Cyclic-di-AMP phosphodiesterase</fullName>
        <ecNumber evidence="6">3.1.4.-</ecNumber>
    </recommendedName>
</protein>
<evidence type="ECO:0000256" key="7">
    <source>
        <dbReference type="SAM" id="Phobius"/>
    </source>
</evidence>
<evidence type="ECO:0000259" key="9">
    <source>
        <dbReference type="Pfam" id="PF02272"/>
    </source>
</evidence>
<dbReference type="InterPro" id="IPR049553">
    <property type="entry name" value="GdpP-like_PAS"/>
</dbReference>
<keyword evidence="6" id="KW-0378">Hydrolase</keyword>
<comment type="caution">
    <text evidence="11">The sequence shown here is derived from an EMBL/GenBank/DDBJ whole genome shotgun (WGS) entry which is preliminary data.</text>
</comment>
<accession>A0ABS1TDN2</accession>
<dbReference type="InterPro" id="IPR038763">
    <property type="entry name" value="DHH_sf"/>
</dbReference>
<evidence type="ECO:0000256" key="2">
    <source>
        <dbReference type="ARBA" id="ARBA00022475"/>
    </source>
</evidence>
<evidence type="ECO:0000256" key="5">
    <source>
        <dbReference type="ARBA" id="ARBA00023136"/>
    </source>
</evidence>
<dbReference type="Pfam" id="PF24898">
    <property type="entry name" value="GGDEF_GdpP"/>
    <property type="match status" value="1"/>
</dbReference>
<dbReference type="Gene3D" id="3.30.450.20">
    <property type="entry name" value="PAS domain"/>
    <property type="match status" value="1"/>
</dbReference>
<comment type="subcellular location">
    <subcellularLocation>
        <location evidence="1">Cell membrane</location>
        <topology evidence="1">Multi-pass membrane protein</topology>
    </subcellularLocation>
</comment>
<evidence type="ECO:0000313" key="11">
    <source>
        <dbReference type="EMBL" id="MBL4937479.1"/>
    </source>
</evidence>
<dbReference type="PANTHER" id="PTHR47618:SF2">
    <property type="entry name" value="CYCLIC-DI-AMP PHOSPHODIESTERASE GDPP"/>
    <property type="match status" value="1"/>
</dbReference>